<evidence type="ECO:0000256" key="9">
    <source>
        <dbReference type="RuleBase" id="RU003945"/>
    </source>
</evidence>
<proteinExistence type="inferred from homology"/>
<dbReference type="CDD" id="cd20069">
    <property type="entry name" value="5TM_Oxa1-like"/>
    <property type="match status" value="1"/>
</dbReference>
<dbReference type="EMBL" id="JAAAIN010000632">
    <property type="protein sequence ID" value="KAG0312254.1"/>
    <property type="molecule type" value="Genomic_DNA"/>
</dbReference>
<name>A0A9P6R6S2_9FUNG</name>
<accession>A0A9P6R6S2</accession>
<feature type="transmembrane region" description="Helical" evidence="10">
    <location>
        <begin position="273"/>
        <end position="294"/>
    </location>
</feature>
<dbReference type="InterPro" id="IPR028055">
    <property type="entry name" value="YidC/Oxa/ALB_C"/>
</dbReference>
<comment type="caution">
    <text evidence="12">The sequence shown here is derived from an EMBL/GenBank/DDBJ whole genome shotgun (WGS) entry which is preliminary data.</text>
</comment>
<evidence type="ECO:0000313" key="13">
    <source>
        <dbReference type="Proteomes" id="UP000823405"/>
    </source>
</evidence>
<dbReference type="Proteomes" id="UP000823405">
    <property type="component" value="Unassembled WGS sequence"/>
</dbReference>
<dbReference type="PANTHER" id="PTHR12428">
    <property type="entry name" value="OXA1"/>
    <property type="match status" value="1"/>
</dbReference>
<keyword evidence="5" id="KW-0809">Transit peptide</keyword>
<protein>
    <submittedName>
        <fullName evidence="12">Mitochondrial inner membrane protein oxa1l</fullName>
    </submittedName>
</protein>
<keyword evidence="4" id="KW-0999">Mitochondrion inner membrane</keyword>
<evidence type="ECO:0000256" key="1">
    <source>
        <dbReference type="ARBA" id="ARBA00004448"/>
    </source>
</evidence>
<comment type="subcellular location">
    <subcellularLocation>
        <location evidence="9">Membrane</location>
        <topology evidence="9">Multi-pass membrane protein</topology>
    </subcellularLocation>
    <subcellularLocation>
        <location evidence="1">Mitochondrion inner membrane</location>
        <topology evidence="1">Multi-pass membrane protein</topology>
    </subcellularLocation>
</comment>
<organism evidence="12 13">
    <name type="scientific">Linnemannia gamsii</name>
    <dbReference type="NCBI Taxonomy" id="64522"/>
    <lineage>
        <taxon>Eukaryota</taxon>
        <taxon>Fungi</taxon>
        <taxon>Fungi incertae sedis</taxon>
        <taxon>Mucoromycota</taxon>
        <taxon>Mortierellomycotina</taxon>
        <taxon>Mortierellomycetes</taxon>
        <taxon>Mortierellales</taxon>
        <taxon>Mortierellaceae</taxon>
        <taxon>Linnemannia</taxon>
    </lineage>
</organism>
<feature type="domain" description="Membrane insertase YidC/Oxa/ALB C-terminal" evidence="11">
    <location>
        <begin position="157"/>
        <end position="307"/>
    </location>
</feature>
<gene>
    <name evidence="12" type="primary">OXA1L</name>
    <name evidence="12" type="ORF">BGZ97_011348</name>
</gene>
<keyword evidence="13" id="KW-1185">Reference proteome</keyword>
<evidence type="ECO:0000256" key="3">
    <source>
        <dbReference type="ARBA" id="ARBA00022692"/>
    </source>
</evidence>
<evidence type="ECO:0000256" key="7">
    <source>
        <dbReference type="ARBA" id="ARBA00023128"/>
    </source>
</evidence>
<keyword evidence="6 10" id="KW-1133">Transmembrane helix</keyword>
<evidence type="ECO:0000256" key="2">
    <source>
        <dbReference type="ARBA" id="ARBA00009877"/>
    </source>
</evidence>
<dbReference type="GO" id="GO:0032977">
    <property type="term" value="F:membrane insertase activity"/>
    <property type="evidence" value="ECO:0007669"/>
    <property type="project" value="InterPro"/>
</dbReference>
<keyword evidence="8 10" id="KW-0472">Membrane</keyword>
<keyword evidence="7" id="KW-0496">Mitochondrion</keyword>
<evidence type="ECO:0000313" key="12">
    <source>
        <dbReference type="EMBL" id="KAG0312254.1"/>
    </source>
</evidence>
<evidence type="ECO:0000256" key="10">
    <source>
        <dbReference type="SAM" id="Phobius"/>
    </source>
</evidence>
<keyword evidence="3 9" id="KW-0812">Transmembrane</keyword>
<evidence type="ECO:0000259" key="11">
    <source>
        <dbReference type="Pfam" id="PF02096"/>
    </source>
</evidence>
<dbReference type="GO" id="GO:0005743">
    <property type="term" value="C:mitochondrial inner membrane"/>
    <property type="evidence" value="ECO:0007669"/>
    <property type="project" value="UniProtKB-SubCell"/>
</dbReference>
<dbReference type="OrthoDB" id="2148490at2759"/>
<dbReference type="Pfam" id="PF02096">
    <property type="entry name" value="60KD_IMP"/>
    <property type="match status" value="1"/>
</dbReference>
<evidence type="ECO:0000256" key="5">
    <source>
        <dbReference type="ARBA" id="ARBA00022946"/>
    </source>
</evidence>
<evidence type="ECO:0000256" key="4">
    <source>
        <dbReference type="ARBA" id="ARBA00022792"/>
    </source>
</evidence>
<sequence>MLRISSRAQPALSAVARQYAFRATNVRSTGIVRPATVRQMLVPSVGAGLYRHMSTETPKAAFIDPTTIAAAASTNDTKEEAVAASTATDSIFPSAAEVIENVTEEVIATTTATTTSAISEVTAQNAESITQVAMKYGDLKAMGLVNFSPVGALESVLEALAKETNDTAALARFSAQTQELFAKNDCNPLKSLMLPLLQAPVMISFYLALRDMANLPVPQFKEGGISWFTDLTVADPTYVLPVASSLGFLAIMELGSEAGGVAQPKAMKNVMRVMAVAMVPLTMNFPSAIFVYWLTSNVFTASQIMFFKTPAVRKFFNIPQLINHPKPKVAAKQPGFMESFKASYEGGLAAKQKELAIAKDRENKVAAQKLRRQNRKRI</sequence>
<comment type="similarity">
    <text evidence="2 9">Belongs to the OXA1/ALB3/YidC family.</text>
</comment>
<reference evidence="12" key="1">
    <citation type="journal article" date="2020" name="Fungal Divers.">
        <title>Resolving the Mortierellaceae phylogeny through synthesis of multi-gene phylogenetics and phylogenomics.</title>
        <authorList>
            <person name="Vandepol N."/>
            <person name="Liber J."/>
            <person name="Desiro A."/>
            <person name="Na H."/>
            <person name="Kennedy M."/>
            <person name="Barry K."/>
            <person name="Grigoriev I.V."/>
            <person name="Miller A.N."/>
            <person name="O'Donnell K."/>
            <person name="Stajich J.E."/>
            <person name="Bonito G."/>
        </authorList>
    </citation>
    <scope>NUCLEOTIDE SEQUENCE</scope>
    <source>
        <strain evidence="12">NVP60</strain>
    </source>
</reference>
<dbReference type="GO" id="GO:0032979">
    <property type="term" value="P:protein insertion into mitochondrial inner membrane from matrix"/>
    <property type="evidence" value="ECO:0007669"/>
    <property type="project" value="TreeGrafter"/>
</dbReference>
<evidence type="ECO:0000256" key="8">
    <source>
        <dbReference type="ARBA" id="ARBA00023136"/>
    </source>
</evidence>
<dbReference type="PANTHER" id="PTHR12428:SF66">
    <property type="entry name" value="MITOCHONDRIAL INNER MEMBRANE PROTEIN OXA1L"/>
    <property type="match status" value="1"/>
</dbReference>
<dbReference type="InterPro" id="IPR001708">
    <property type="entry name" value="YidC/ALB3/OXA1/COX18"/>
</dbReference>
<dbReference type="AlphaFoldDB" id="A0A9P6R6S2"/>
<evidence type="ECO:0000256" key="6">
    <source>
        <dbReference type="ARBA" id="ARBA00022989"/>
    </source>
</evidence>